<dbReference type="RefSeq" id="WP_165236658.1">
    <property type="nucleotide sequence ID" value="NZ_JAAKZV010000044.1"/>
</dbReference>
<dbReference type="EMBL" id="JAAKZV010000044">
    <property type="protein sequence ID" value="NGN64811.1"/>
    <property type="molecule type" value="Genomic_DNA"/>
</dbReference>
<accession>A0A6G4U0P8</accession>
<evidence type="ECO:0000313" key="3">
    <source>
        <dbReference type="Proteomes" id="UP000481583"/>
    </source>
</evidence>
<reference evidence="2 3" key="1">
    <citation type="submission" date="2020-02" db="EMBL/GenBank/DDBJ databases">
        <title>Whole-genome analyses of novel actinobacteria.</title>
        <authorList>
            <person name="Sahin N."/>
        </authorList>
    </citation>
    <scope>NUCLEOTIDE SEQUENCE [LARGE SCALE GENOMIC DNA]</scope>
    <source>
        <strain evidence="2 3">A7024</strain>
    </source>
</reference>
<proteinExistence type="inferred from homology"/>
<dbReference type="Proteomes" id="UP000481583">
    <property type="component" value="Unassembled WGS sequence"/>
</dbReference>
<evidence type="ECO:0000313" key="2">
    <source>
        <dbReference type="EMBL" id="NGN64811.1"/>
    </source>
</evidence>
<comment type="similarity">
    <text evidence="1">Belongs to the ROK (NagC/XylR) family.</text>
</comment>
<organism evidence="2 3">
    <name type="scientific">Streptomyces coryli</name>
    <dbReference type="NCBI Taxonomy" id="1128680"/>
    <lineage>
        <taxon>Bacteria</taxon>
        <taxon>Bacillati</taxon>
        <taxon>Actinomycetota</taxon>
        <taxon>Actinomycetes</taxon>
        <taxon>Kitasatosporales</taxon>
        <taxon>Streptomycetaceae</taxon>
        <taxon>Streptomyces</taxon>
    </lineage>
</organism>
<dbReference type="InterPro" id="IPR049874">
    <property type="entry name" value="ROK_cs"/>
</dbReference>
<evidence type="ECO:0000256" key="1">
    <source>
        <dbReference type="ARBA" id="ARBA00006479"/>
    </source>
</evidence>
<name>A0A6G4U0P8_9ACTN</name>
<dbReference type="Gene3D" id="3.30.420.40">
    <property type="match status" value="2"/>
</dbReference>
<dbReference type="InterPro" id="IPR036390">
    <property type="entry name" value="WH_DNA-bd_sf"/>
</dbReference>
<gene>
    <name evidence="2" type="ORF">G5C51_13005</name>
</gene>
<dbReference type="PANTHER" id="PTHR18964">
    <property type="entry name" value="ROK (REPRESSOR, ORF, KINASE) FAMILY"/>
    <property type="match status" value="1"/>
</dbReference>
<dbReference type="PROSITE" id="PS01125">
    <property type="entry name" value="ROK"/>
    <property type="match status" value="1"/>
</dbReference>
<dbReference type="PANTHER" id="PTHR18964:SF149">
    <property type="entry name" value="BIFUNCTIONAL UDP-N-ACETYLGLUCOSAMINE 2-EPIMERASE_N-ACETYLMANNOSAMINE KINASE"/>
    <property type="match status" value="1"/>
</dbReference>
<comment type="caution">
    <text evidence="2">The sequence shown here is derived from an EMBL/GenBank/DDBJ whole genome shotgun (WGS) entry which is preliminary data.</text>
</comment>
<dbReference type="Gene3D" id="1.10.10.10">
    <property type="entry name" value="Winged helix-like DNA-binding domain superfamily/Winged helix DNA-binding domain"/>
    <property type="match status" value="1"/>
</dbReference>
<dbReference type="SUPFAM" id="SSF46785">
    <property type="entry name" value="Winged helix' DNA-binding domain"/>
    <property type="match status" value="1"/>
</dbReference>
<dbReference type="InterPro" id="IPR043129">
    <property type="entry name" value="ATPase_NBD"/>
</dbReference>
<dbReference type="InterPro" id="IPR000600">
    <property type="entry name" value="ROK"/>
</dbReference>
<sequence length="397" mass="40759">MSPSPIPFSDLLGEQTRAEVFATVLTAGPISRTQLAERLGLVPSSVTRALPPLLEHDYLRESEAVPQGGRGRPQKMLRVNPGKHVVVGIKIGPTQVSGVVTDMAANVLARADVALADCTPETALSAAASLTAGLLAQAPQAADRVLGVGVGVSGHVDSEAGICRYSALLNWTKVDVAGPLSEATGLRVVVNNDVNTLVVAERWFGEGRDIDSFAVVTVGPGIGCGLLLDGGLYAGATGMAGELGHLPLDPAGPMCSCGRRGCLEALASDRAVLRHLQDAGVSDCTTIDAAIDLARARSTAPAHAVAQSAFAEAGTALGRGLAGLCNLLNLQKIIIAGEGAVAYDLFGPAAEQTLQTYAFSDAARDCRIHVDSAAQHDLWARGAACLVIRAAVRSAIS</sequence>
<dbReference type="AlphaFoldDB" id="A0A6G4U0P8"/>
<protein>
    <submittedName>
        <fullName evidence="2">ROK family protein</fullName>
    </submittedName>
</protein>
<keyword evidence="3" id="KW-1185">Reference proteome</keyword>
<dbReference type="InterPro" id="IPR036388">
    <property type="entry name" value="WH-like_DNA-bd_sf"/>
</dbReference>
<dbReference type="SUPFAM" id="SSF53067">
    <property type="entry name" value="Actin-like ATPase domain"/>
    <property type="match status" value="1"/>
</dbReference>
<dbReference type="Pfam" id="PF00480">
    <property type="entry name" value="ROK"/>
    <property type="match status" value="1"/>
</dbReference>